<evidence type="ECO:0000256" key="5">
    <source>
        <dbReference type="ARBA" id="ARBA00023136"/>
    </source>
</evidence>
<dbReference type="Gene3D" id="2.40.170.20">
    <property type="entry name" value="TonB-dependent receptor, beta-barrel domain"/>
    <property type="match status" value="1"/>
</dbReference>
<dbReference type="AlphaFoldDB" id="A0A4Q0MGN4"/>
<dbReference type="FunFam" id="2.170.130.10:FF:000003">
    <property type="entry name" value="SusC/RagA family TonB-linked outer membrane protein"/>
    <property type="match status" value="1"/>
</dbReference>
<proteinExistence type="inferred from homology"/>
<evidence type="ECO:0000256" key="3">
    <source>
        <dbReference type="ARBA" id="ARBA00022452"/>
    </source>
</evidence>
<dbReference type="InterPro" id="IPR023997">
    <property type="entry name" value="TonB-dep_OMP_SusC/RagA_CS"/>
</dbReference>
<dbReference type="SUPFAM" id="SSF56935">
    <property type="entry name" value="Porins"/>
    <property type="match status" value="1"/>
</dbReference>
<dbReference type="InterPro" id="IPR039426">
    <property type="entry name" value="TonB-dep_rcpt-like"/>
</dbReference>
<sequence>MNRTRKLFFNGRRGSNNNLVLIQQILKFMFMEFFLRQKSFFRHLCCLMLLFPLGVVWAQTVTVNGTVKDDKQEPLPGVTITVKGTKKITLTDNSGRFTLQTPGSSVTLVFSYLGYAPKEVTTGAAKNLQVVMKTSSSNLEEVIVVGYGTQKRASLLGSVSSVQAAEITKAPIANISQALVGKLPGLITNQSSGLPGSDQVDLYVRGFSSLNKNTPLVLVDGVERSFNNLDPSEIESVTILKDAASAAVYGVRGATGVILVTTKRGKDSKPTFSYTSSYTLSSNTRMPEYLDGQEFVQWYNYADEINGRSHTFPDEVVNKVANGDPNGIFGNTNWTNEILKSTAPSTQHNISLRGGNSGVKYFASLGYLNQQGIIKGVDYSRYNLRTNVDASVTKDFSISLDVAGNVSNANSPQISNFTGNGNTVSTNLMNQIIIAHPYINPKTPDGKYLSSSLLSGNNPMAARDLSGYNDNDNTQVQSSLTLKYTAPFLEGLSFRVVGSYDKNYYHTKSFYTPYTLQTIDPTNPTGTLSETASPYGTVTMLSEGYAPSSRWTVQQFINFKRTFNEKHAVDALIVGEQSGYKYTELNAFAQNFDLTDLDQFGFAKDNPRKPTGEEITTNRIGWVGRLNYTYDNRYLAEFSGRVDASTNFPENNRYGFFPSVSAGWRISEESFFKNLKTPVTNLKLSASYGILGNDVTRNTYEYLRFMNVTSDPVANIGGGNVNGMLPTSYPNTDLTWEKTKTSNIGLELEMWNGLLSAEFNGFYKVTSDILTTVSNTYPPSIGGYYPTTVNSGKVDNRGLEVVLGHRNKINDFSYSISGSVGWARNKILSMDQAADLPEYQSLVGRSIGSKTGLIALGLFQTDAEALASPVVSTSARAGDIRFKDINGDGKISYEQDVTVIGRSNIPELTYSFNYNSAWKNFELSFLLQGAAICDNALMGYYEEIGWDDTQFTRTFYNGGNSPQYLIEGAWSPTNTSGKYPRLDNQWRSNNNWASTMWIENGAYLRLKNLQLAYNLPKSLKGKSPAFDMKIYVAAMNLLTFSSFKYLDPEAPNVSNGYYPQQKTYSLGVSMTF</sequence>
<dbReference type="InterPro" id="IPR023996">
    <property type="entry name" value="TonB-dep_OMP_SusC/RagA"/>
</dbReference>
<evidence type="ECO:0000256" key="1">
    <source>
        <dbReference type="ARBA" id="ARBA00004571"/>
    </source>
</evidence>
<dbReference type="Pfam" id="PF13715">
    <property type="entry name" value="CarbopepD_reg_2"/>
    <property type="match status" value="1"/>
</dbReference>
<dbReference type="Pfam" id="PF07715">
    <property type="entry name" value="Plug"/>
    <property type="match status" value="1"/>
</dbReference>
<reference evidence="9 10" key="1">
    <citation type="submission" date="2018-12" db="EMBL/GenBank/DDBJ databases">
        <title>The Draft Genome Sequence of the Soil Bacterium Pedobacter tournemirensis R1.</title>
        <authorList>
            <person name="He J."/>
        </authorList>
    </citation>
    <scope>NUCLEOTIDE SEQUENCE [LARGE SCALE GENOMIC DNA]</scope>
    <source>
        <strain evidence="9 10">R1</strain>
    </source>
</reference>
<dbReference type="InterPro" id="IPR037066">
    <property type="entry name" value="Plug_dom_sf"/>
</dbReference>
<dbReference type="SUPFAM" id="SSF49464">
    <property type="entry name" value="Carboxypeptidase regulatory domain-like"/>
    <property type="match status" value="1"/>
</dbReference>
<dbReference type="PROSITE" id="PS52016">
    <property type="entry name" value="TONB_DEPENDENT_REC_3"/>
    <property type="match status" value="1"/>
</dbReference>
<dbReference type="Proteomes" id="UP000290848">
    <property type="component" value="Unassembled WGS sequence"/>
</dbReference>
<name>A0A4Q0MGN4_9SPHI</name>
<evidence type="ECO:0000313" key="10">
    <source>
        <dbReference type="Proteomes" id="UP000290848"/>
    </source>
</evidence>
<evidence type="ECO:0000256" key="7">
    <source>
        <dbReference type="PROSITE-ProRule" id="PRU01360"/>
    </source>
</evidence>
<protein>
    <submittedName>
        <fullName evidence="9">TonB-dependent receptor</fullName>
    </submittedName>
</protein>
<keyword evidence="9" id="KW-0675">Receptor</keyword>
<dbReference type="InterPro" id="IPR036942">
    <property type="entry name" value="Beta-barrel_TonB_sf"/>
</dbReference>
<dbReference type="GO" id="GO:0009279">
    <property type="term" value="C:cell outer membrane"/>
    <property type="evidence" value="ECO:0007669"/>
    <property type="project" value="UniProtKB-SubCell"/>
</dbReference>
<dbReference type="InterPro" id="IPR012910">
    <property type="entry name" value="Plug_dom"/>
</dbReference>
<evidence type="ECO:0000313" key="9">
    <source>
        <dbReference type="EMBL" id="RXF72515.1"/>
    </source>
</evidence>
<keyword evidence="6 7" id="KW-0998">Cell outer membrane</keyword>
<evidence type="ECO:0000256" key="6">
    <source>
        <dbReference type="ARBA" id="ARBA00023237"/>
    </source>
</evidence>
<keyword evidence="3 7" id="KW-1134">Transmembrane beta strand</keyword>
<feature type="domain" description="TonB-dependent receptor plug" evidence="8">
    <location>
        <begin position="154"/>
        <end position="257"/>
    </location>
</feature>
<organism evidence="9 10">
    <name type="scientific">Arcticibacter tournemirensis</name>
    <dbReference type="NCBI Taxonomy" id="699437"/>
    <lineage>
        <taxon>Bacteria</taxon>
        <taxon>Pseudomonadati</taxon>
        <taxon>Bacteroidota</taxon>
        <taxon>Sphingobacteriia</taxon>
        <taxon>Sphingobacteriales</taxon>
        <taxon>Sphingobacteriaceae</taxon>
        <taxon>Arcticibacter</taxon>
    </lineage>
</organism>
<keyword evidence="2 7" id="KW-0813">Transport</keyword>
<keyword evidence="4 7" id="KW-0812">Transmembrane</keyword>
<evidence type="ECO:0000259" key="8">
    <source>
        <dbReference type="Pfam" id="PF07715"/>
    </source>
</evidence>
<dbReference type="NCBIfam" id="TIGR04057">
    <property type="entry name" value="SusC_RagA_signa"/>
    <property type="match status" value="1"/>
</dbReference>
<dbReference type="Gene3D" id="2.60.40.1120">
    <property type="entry name" value="Carboxypeptidase-like, regulatory domain"/>
    <property type="match status" value="1"/>
</dbReference>
<dbReference type="EMBL" id="RXOC01000001">
    <property type="protein sequence ID" value="RXF72515.1"/>
    <property type="molecule type" value="Genomic_DNA"/>
</dbReference>
<comment type="caution">
    <text evidence="9">The sequence shown here is derived from an EMBL/GenBank/DDBJ whole genome shotgun (WGS) entry which is preliminary data.</text>
</comment>
<gene>
    <name evidence="9" type="ORF">EKH83_01990</name>
</gene>
<dbReference type="NCBIfam" id="TIGR04056">
    <property type="entry name" value="OMP_RagA_SusC"/>
    <property type="match status" value="1"/>
</dbReference>
<keyword evidence="5 7" id="KW-0472">Membrane</keyword>
<comment type="similarity">
    <text evidence="7">Belongs to the TonB-dependent receptor family.</text>
</comment>
<comment type="subcellular location">
    <subcellularLocation>
        <location evidence="1 7">Cell outer membrane</location>
        <topology evidence="1 7">Multi-pass membrane protein</topology>
    </subcellularLocation>
</comment>
<dbReference type="Gene3D" id="2.170.130.10">
    <property type="entry name" value="TonB-dependent receptor, plug domain"/>
    <property type="match status" value="1"/>
</dbReference>
<evidence type="ECO:0000256" key="4">
    <source>
        <dbReference type="ARBA" id="ARBA00022692"/>
    </source>
</evidence>
<dbReference type="InterPro" id="IPR008969">
    <property type="entry name" value="CarboxyPept-like_regulatory"/>
</dbReference>
<evidence type="ECO:0000256" key="2">
    <source>
        <dbReference type="ARBA" id="ARBA00022448"/>
    </source>
</evidence>
<accession>A0A4Q0MGN4</accession>